<name>F0EF95_ENTCA</name>
<sequence length="45" mass="5368">MFNYSDNCCYKKNIFGMGEMTGFPFFSSRLFFHSLKSWLRKNSIS</sequence>
<dbReference type="HOGENOM" id="CLU_3199456_0_0_9"/>
<comment type="caution">
    <text evidence="1">The sequence shown here is derived from an EMBL/GenBank/DDBJ whole genome shotgun (WGS) entry which is preliminary data.</text>
</comment>
<reference evidence="1 2" key="1">
    <citation type="submission" date="2011-01" db="EMBL/GenBank/DDBJ databases">
        <authorList>
            <person name="Muzny D."/>
            <person name="Qin X."/>
            <person name="Deng J."/>
            <person name="Jiang H."/>
            <person name="Liu Y."/>
            <person name="Qu J."/>
            <person name="Song X.-Z."/>
            <person name="Zhang L."/>
            <person name="Thornton R."/>
            <person name="Coyle M."/>
            <person name="Francisco L."/>
            <person name="Jackson L."/>
            <person name="Javaid M."/>
            <person name="Korchina V."/>
            <person name="Kovar C."/>
            <person name="Mata R."/>
            <person name="Mathew T."/>
            <person name="Ngo R."/>
            <person name="Nguyen L."/>
            <person name="Nguyen N."/>
            <person name="Okwuonu G."/>
            <person name="Ongeri F."/>
            <person name="Pham C."/>
            <person name="Simmons D."/>
            <person name="Wilczek-Boney K."/>
            <person name="Hale W."/>
            <person name="Jakkamsetti A."/>
            <person name="Pham P."/>
            <person name="Ruth R."/>
            <person name="San Lucas F."/>
            <person name="Warren J."/>
            <person name="Zhang J."/>
            <person name="Zhao Z."/>
            <person name="Zhou C."/>
            <person name="Zhu D."/>
            <person name="Lee S."/>
            <person name="Bess C."/>
            <person name="Blankenburg K."/>
            <person name="Forbes L."/>
            <person name="Fu Q."/>
            <person name="Gubbala S."/>
            <person name="Hirani K."/>
            <person name="Jayaseelan J.C."/>
            <person name="Lara F."/>
            <person name="Munidasa M."/>
            <person name="Palculict T."/>
            <person name="Patil S."/>
            <person name="Pu L.-L."/>
            <person name="Saada N."/>
            <person name="Tang L."/>
            <person name="Weissenberger G."/>
            <person name="Zhu Y."/>
            <person name="Hemphill L."/>
            <person name="Shang Y."/>
            <person name="Youmans B."/>
            <person name="Ayvaz T."/>
            <person name="Ross M."/>
            <person name="Santibanez J."/>
            <person name="Aqrawi P."/>
            <person name="Gross S."/>
            <person name="Joshi V."/>
            <person name="Fowler G."/>
            <person name="Nazareth L."/>
            <person name="Reid J."/>
            <person name="Worley K."/>
            <person name="Petrosino J."/>
            <person name="Highlander S."/>
            <person name="Gibbs R."/>
        </authorList>
    </citation>
    <scope>NUCLEOTIDE SEQUENCE [LARGE SCALE GENOMIC DNA]</scope>
    <source>
        <strain evidence="1 2">ATCC 12755</strain>
    </source>
</reference>
<gene>
    <name evidence="1" type="ORF">HMPREF9087_0397</name>
</gene>
<evidence type="ECO:0000313" key="1">
    <source>
        <dbReference type="EMBL" id="EGC71020.1"/>
    </source>
</evidence>
<accession>F0EF95</accession>
<dbReference type="Proteomes" id="UP000004835">
    <property type="component" value="Unassembled WGS sequence"/>
</dbReference>
<dbReference type="EMBL" id="AEWT01000002">
    <property type="protein sequence ID" value="EGC71020.1"/>
    <property type="molecule type" value="Genomic_DNA"/>
</dbReference>
<evidence type="ECO:0000313" key="2">
    <source>
        <dbReference type="Proteomes" id="UP000004835"/>
    </source>
</evidence>
<protein>
    <submittedName>
        <fullName evidence="1">Uncharacterized protein</fullName>
    </submittedName>
</protein>
<organism evidence="1 2">
    <name type="scientific">Enterococcus casseliflavus ATCC 12755</name>
    <dbReference type="NCBI Taxonomy" id="888066"/>
    <lineage>
        <taxon>Bacteria</taxon>
        <taxon>Bacillati</taxon>
        <taxon>Bacillota</taxon>
        <taxon>Bacilli</taxon>
        <taxon>Lactobacillales</taxon>
        <taxon>Enterococcaceae</taxon>
        <taxon>Enterococcus</taxon>
    </lineage>
</organism>
<dbReference type="AlphaFoldDB" id="F0EF95"/>
<proteinExistence type="predicted"/>